<dbReference type="Gene3D" id="3.40.30.10">
    <property type="entry name" value="Glutaredoxin"/>
    <property type="match status" value="1"/>
</dbReference>
<dbReference type="InterPro" id="IPR036249">
    <property type="entry name" value="Thioredoxin-like_sf"/>
</dbReference>
<dbReference type="InterPro" id="IPR051369">
    <property type="entry name" value="GST_Theta"/>
</dbReference>
<sequence>MRDEEFILAESIAILKYLAEKFRTPDHWYPADLQKRARVNEVPVLAAHSNKDPWFKGLLVPGHGSHHNGG</sequence>
<dbReference type="InterPro" id="IPR004045">
    <property type="entry name" value="Glutathione_S-Trfase_N"/>
</dbReference>
<dbReference type="GO" id="GO:0004364">
    <property type="term" value="F:glutathione transferase activity"/>
    <property type="evidence" value="ECO:0007669"/>
    <property type="project" value="TreeGrafter"/>
</dbReference>
<name>A0A0E9P7F4_ANGAN</name>
<evidence type="ECO:0000259" key="1">
    <source>
        <dbReference type="PROSITE" id="PS50404"/>
    </source>
</evidence>
<evidence type="ECO:0000313" key="2">
    <source>
        <dbReference type="EMBL" id="JAH00586.1"/>
    </source>
</evidence>
<dbReference type="AlphaFoldDB" id="A0A0E9P7F4"/>
<dbReference type="PROSITE" id="PS50404">
    <property type="entry name" value="GST_NTER"/>
    <property type="match status" value="1"/>
</dbReference>
<accession>A0A0E9P7F4</accession>
<protein>
    <recommendedName>
        <fullName evidence="1">GST N-terminal domain-containing protein</fullName>
    </recommendedName>
</protein>
<reference evidence="2" key="2">
    <citation type="journal article" date="2015" name="Fish Shellfish Immunol.">
        <title>Early steps in the European eel (Anguilla anguilla)-Vibrio vulnificus interaction in the gills: Role of the RtxA13 toxin.</title>
        <authorList>
            <person name="Callol A."/>
            <person name="Pajuelo D."/>
            <person name="Ebbesson L."/>
            <person name="Teles M."/>
            <person name="MacKenzie S."/>
            <person name="Amaro C."/>
        </authorList>
    </citation>
    <scope>NUCLEOTIDE SEQUENCE</scope>
</reference>
<dbReference type="GO" id="GO:0005737">
    <property type="term" value="C:cytoplasm"/>
    <property type="evidence" value="ECO:0007669"/>
    <property type="project" value="TreeGrafter"/>
</dbReference>
<dbReference type="EMBL" id="GBXM01107991">
    <property type="protein sequence ID" value="JAH00586.1"/>
    <property type="molecule type" value="Transcribed_RNA"/>
</dbReference>
<reference evidence="2" key="1">
    <citation type="submission" date="2014-11" db="EMBL/GenBank/DDBJ databases">
        <authorList>
            <person name="Amaro Gonzalez C."/>
        </authorList>
    </citation>
    <scope>NUCLEOTIDE SEQUENCE</scope>
</reference>
<dbReference type="GO" id="GO:0006749">
    <property type="term" value="P:glutathione metabolic process"/>
    <property type="evidence" value="ECO:0007669"/>
    <property type="project" value="TreeGrafter"/>
</dbReference>
<feature type="domain" description="GST N-terminal" evidence="1">
    <location>
        <begin position="1"/>
        <end position="26"/>
    </location>
</feature>
<proteinExistence type="predicted"/>
<dbReference type="PANTHER" id="PTHR43917:SF9">
    <property type="entry name" value="GLUTATHIONE S-TRANSFERASE THETA-1"/>
    <property type="match status" value="1"/>
</dbReference>
<dbReference type="PANTHER" id="PTHR43917">
    <property type="match status" value="1"/>
</dbReference>
<organism evidence="2">
    <name type="scientific">Anguilla anguilla</name>
    <name type="common">European freshwater eel</name>
    <name type="synonym">Muraena anguilla</name>
    <dbReference type="NCBI Taxonomy" id="7936"/>
    <lineage>
        <taxon>Eukaryota</taxon>
        <taxon>Metazoa</taxon>
        <taxon>Chordata</taxon>
        <taxon>Craniata</taxon>
        <taxon>Vertebrata</taxon>
        <taxon>Euteleostomi</taxon>
        <taxon>Actinopterygii</taxon>
        <taxon>Neopterygii</taxon>
        <taxon>Teleostei</taxon>
        <taxon>Anguilliformes</taxon>
        <taxon>Anguillidae</taxon>
        <taxon>Anguilla</taxon>
    </lineage>
</organism>
<dbReference type="SUPFAM" id="SSF52833">
    <property type="entry name" value="Thioredoxin-like"/>
    <property type="match status" value="1"/>
</dbReference>